<keyword evidence="2" id="KW-1185">Reference proteome</keyword>
<protein>
    <submittedName>
        <fullName evidence="1">Uncharacterized protein</fullName>
    </submittedName>
</protein>
<comment type="caution">
    <text evidence="1">The sequence shown here is derived from an EMBL/GenBank/DDBJ whole genome shotgun (WGS) entry which is preliminary data.</text>
</comment>
<name>A0A4C1UQV4_EUMVA</name>
<evidence type="ECO:0000313" key="2">
    <source>
        <dbReference type="Proteomes" id="UP000299102"/>
    </source>
</evidence>
<reference evidence="1 2" key="1">
    <citation type="journal article" date="2019" name="Commun. Biol.">
        <title>The bagworm genome reveals a unique fibroin gene that provides high tensile strength.</title>
        <authorList>
            <person name="Kono N."/>
            <person name="Nakamura H."/>
            <person name="Ohtoshi R."/>
            <person name="Tomita M."/>
            <person name="Numata K."/>
            <person name="Arakawa K."/>
        </authorList>
    </citation>
    <scope>NUCLEOTIDE SEQUENCE [LARGE SCALE GENOMIC DNA]</scope>
</reference>
<accession>A0A4C1UQV4</accession>
<dbReference type="AlphaFoldDB" id="A0A4C1UQV4"/>
<gene>
    <name evidence="1" type="ORF">EVAR_19740_1</name>
</gene>
<proteinExistence type="predicted"/>
<organism evidence="1 2">
    <name type="scientific">Eumeta variegata</name>
    <name type="common">Bagworm moth</name>
    <name type="synonym">Eumeta japonica</name>
    <dbReference type="NCBI Taxonomy" id="151549"/>
    <lineage>
        <taxon>Eukaryota</taxon>
        <taxon>Metazoa</taxon>
        <taxon>Ecdysozoa</taxon>
        <taxon>Arthropoda</taxon>
        <taxon>Hexapoda</taxon>
        <taxon>Insecta</taxon>
        <taxon>Pterygota</taxon>
        <taxon>Neoptera</taxon>
        <taxon>Endopterygota</taxon>
        <taxon>Lepidoptera</taxon>
        <taxon>Glossata</taxon>
        <taxon>Ditrysia</taxon>
        <taxon>Tineoidea</taxon>
        <taxon>Psychidae</taxon>
        <taxon>Oiketicinae</taxon>
        <taxon>Eumeta</taxon>
    </lineage>
</organism>
<evidence type="ECO:0000313" key="1">
    <source>
        <dbReference type="EMBL" id="GBP28699.1"/>
    </source>
</evidence>
<dbReference type="EMBL" id="BGZK01000210">
    <property type="protein sequence ID" value="GBP28699.1"/>
    <property type="molecule type" value="Genomic_DNA"/>
</dbReference>
<dbReference type="Proteomes" id="UP000299102">
    <property type="component" value="Unassembled WGS sequence"/>
</dbReference>
<sequence length="88" mass="9808">MSSLEMLTAPKTFWLTKLNAISPRLSRKAGLCAYSGLNLTPEWRGTSEIDELAKNVAFTERMANELHFWRNVTPKGTRSIGGGGRRPD</sequence>